<comment type="subcellular location">
    <subcellularLocation>
        <location evidence="1">Membrane</location>
        <topology evidence="1">Multi-pass membrane protein</topology>
    </subcellularLocation>
</comment>
<keyword evidence="4 6" id="KW-1133">Transmembrane helix</keyword>
<keyword evidence="5 6" id="KW-0472">Membrane</keyword>
<gene>
    <name evidence="7" type="ORF">EZS27_043982</name>
</gene>
<evidence type="ECO:0000256" key="4">
    <source>
        <dbReference type="ARBA" id="ARBA00022989"/>
    </source>
</evidence>
<evidence type="ECO:0000256" key="6">
    <source>
        <dbReference type="SAM" id="Phobius"/>
    </source>
</evidence>
<sequence>AITWNLLTWWFGIPSSSSHTLIGGFAGAAIISSCSFSAVHLELVIKIASFIDLAPFIGMILAIIFTTCIFWICRKANPHKANKCFKRFSWSPYSLYSDIRRRRRNKSAVLFSLVIIDRNNHSGGKFRLNKSIG</sequence>
<evidence type="ECO:0000313" key="7">
    <source>
        <dbReference type="EMBL" id="KAA6304370.1"/>
    </source>
</evidence>
<feature type="transmembrane region" description="Helical" evidence="6">
    <location>
        <begin position="20"/>
        <end position="41"/>
    </location>
</feature>
<evidence type="ECO:0000256" key="1">
    <source>
        <dbReference type="ARBA" id="ARBA00004141"/>
    </source>
</evidence>
<feature type="non-terminal residue" evidence="7">
    <location>
        <position position="1"/>
    </location>
</feature>
<accession>A0A5J4P5M5</accession>
<proteinExistence type="predicted"/>
<reference evidence="7" key="1">
    <citation type="submission" date="2019-03" db="EMBL/GenBank/DDBJ databases">
        <title>Single cell metagenomics reveals metabolic interactions within the superorganism composed of flagellate Streblomastix strix and complex community of Bacteroidetes bacteria on its surface.</title>
        <authorList>
            <person name="Treitli S.C."/>
            <person name="Kolisko M."/>
            <person name="Husnik F."/>
            <person name="Keeling P."/>
            <person name="Hampl V."/>
        </authorList>
    </citation>
    <scope>NUCLEOTIDE SEQUENCE</scope>
    <source>
        <strain evidence="7">STM</strain>
    </source>
</reference>
<dbReference type="GO" id="GO:0006817">
    <property type="term" value="P:phosphate ion transport"/>
    <property type="evidence" value="ECO:0007669"/>
    <property type="project" value="InterPro"/>
</dbReference>
<feature type="transmembrane region" description="Helical" evidence="6">
    <location>
        <begin position="53"/>
        <end position="72"/>
    </location>
</feature>
<evidence type="ECO:0008006" key="8">
    <source>
        <dbReference type="Google" id="ProtNLM"/>
    </source>
</evidence>
<evidence type="ECO:0000256" key="5">
    <source>
        <dbReference type="ARBA" id="ARBA00023136"/>
    </source>
</evidence>
<evidence type="ECO:0000256" key="3">
    <source>
        <dbReference type="ARBA" id="ARBA00022692"/>
    </source>
</evidence>
<protein>
    <recommendedName>
        <fullName evidence="8">Low-affinity inorganic phosphate transporter 1</fullName>
    </recommendedName>
</protein>
<keyword evidence="2" id="KW-0813">Transport</keyword>
<evidence type="ECO:0000256" key="2">
    <source>
        <dbReference type="ARBA" id="ARBA00022448"/>
    </source>
</evidence>
<dbReference type="AlphaFoldDB" id="A0A5J4P5M5"/>
<name>A0A5J4P5M5_9ZZZZ</name>
<dbReference type="GO" id="GO:0005315">
    <property type="term" value="F:phosphate transmembrane transporter activity"/>
    <property type="evidence" value="ECO:0007669"/>
    <property type="project" value="InterPro"/>
</dbReference>
<dbReference type="EMBL" id="SNRY01011569">
    <property type="protein sequence ID" value="KAA6304370.1"/>
    <property type="molecule type" value="Genomic_DNA"/>
</dbReference>
<comment type="caution">
    <text evidence="7">The sequence shown here is derived from an EMBL/GenBank/DDBJ whole genome shotgun (WGS) entry which is preliminary data.</text>
</comment>
<dbReference type="Pfam" id="PF01384">
    <property type="entry name" value="PHO4"/>
    <property type="match status" value="1"/>
</dbReference>
<dbReference type="GO" id="GO:0016020">
    <property type="term" value="C:membrane"/>
    <property type="evidence" value="ECO:0007669"/>
    <property type="project" value="UniProtKB-SubCell"/>
</dbReference>
<dbReference type="InterPro" id="IPR001204">
    <property type="entry name" value="Phos_transporter"/>
</dbReference>
<keyword evidence="3 6" id="KW-0812">Transmembrane</keyword>
<organism evidence="7">
    <name type="scientific">termite gut metagenome</name>
    <dbReference type="NCBI Taxonomy" id="433724"/>
    <lineage>
        <taxon>unclassified sequences</taxon>
        <taxon>metagenomes</taxon>
        <taxon>organismal metagenomes</taxon>
    </lineage>
</organism>